<dbReference type="AlphaFoldDB" id="A0A136IYL4"/>
<evidence type="ECO:0000313" key="8">
    <source>
        <dbReference type="EMBL" id="KXJ90080.1"/>
    </source>
</evidence>
<keyword evidence="2 6" id="KW-0812">Transmembrane</keyword>
<keyword evidence="4 6" id="KW-0472">Membrane</keyword>
<dbReference type="InParanoid" id="A0A136IYL4"/>
<feature type="transmembrane region" description="Helical" evidence="6">
    <location>
        <begin position="106"/>
        <end position="131"/>
    </location>
</feature>
<keyword evidence="3 6" id="KW-1133">Transmembrane helix</keyword>
<dbReference type="PANTHER" id="PTHR33048:SF129">
    <property type="entry name" value="INTEGRAL MEMBRANE PROTEIN-RELATED"/>
    <property type="match status" value="1"/>
</dbReference>
<feature type="transmembrane region" description="Helical" evidence="6">
    <location>
        <begin position="61"/>
        <end position="82"/>
    </location>
</feature>
<dbReference type="PANTHER" id="PTHR33048">
    <property type="entry name" value="PTH11-LIKE INTEGRAL MEMBRANE PROTEIN (AFU_ORTHOLOGUE AFUA_5G11245)"/>
    <property type="match status" value="1"/>
</dbReference>
<dbReference type="GO" id="GO:0016020">
    <property type="term" value="C:membrane"/>
    <property type="evidence" value="ECO:0007669"/>
    <property type="project" value="UniProtKB-SubCell"/>
</dbReference>
<feature type="transmembrane region" description="Helical" evidence="6">
    <location>
        <begin position="28"/>
        <end position="49"/>
    </location>
</feature>
<evidence type="ECO:0000313" key="9">
    <source>
        <dbReference type="Proteomes" id="UP000070501"/>
    </source>
</evidence>
<comment type="similarity">
    <text evidence="5">Belongs to the SAT4 family.</text>
</comment>
<gene>
    <name evidence="8" type="ORF">Micbo1qcDRAFT_184183</name>
</gene>
<dbReference type="InterPro" id="IPR052337">
    <property type="entry name" value="SAT4-like"/>
</dbReference>
<evidence type="ECO:0000256" key="1">
    <source>
        <dbReference type="ARBA" id="ARBA00004141"/>
    </source>
</evidence>
<evidence type="ECO:0000256" key="2">
    <source>
        <dbReference type="ARBA" id="ARBA00022692"/>
    </source>
</evidence>
<name>A0A136IYL4_9PEZI</name>
<dbReference type="OrthoDB" id="5401779at2759"/>
<feature type="transmembrane region" description="Helical" evidence="6">
    <location>
        <begin position="143"/>
        <end position="164"/>
    </location>
</feature>
<evidence type="ECO:0000259" key="7">
    <source>
        <dbReference type="Pfam" id="PF20684"/>
    </source>
</evidence>
<dbReference type="Pfam" id="PF20684">
    <property type="entry name" value="Fung_rhodopsin"/>
    <property type="match status" value="1"/>
</dbReference>
<evidence type="ECO:0000256" key="6">
    <source>
        <dbReference type="SAM" id="Phobius"/>
    </source>
</evidence>
<feature type="transmembrane region" description="Helical" evidence="6">
    <location>
        <begin position="280"/>
        <end position="300"/>
    </location>
</feature>
<dbReference type="Proteomes" id="UP000070501">
    <property type="component" value="Unassembled WGS sequence"/>
</dbReference>
<protein>
    <recommendedName>
        <fullName evidence="7">Rhodopsin domain-containing protein</fullName>
    </recommendedName>
</protein>
<comment type="subcellular location">
    <subcellularLocation>
        <location evidence="1">Membrane</location>
        <topology evidence="1">Multi-pass membrane protein</topology>
    </subcellularLocation>
</comment>
<evidence type="ECO:0000256" key="5">
    <source>
        <dbReference type="ARBA" id="ARBA00038359"/>
    </source>
</evidence>
<dbReference type="InterPro" id="IPR049326">
    <property type="entry name" value="Rhodopsin_dom_fungi"/>
</dbReference>
<sequence>MDPATAIAPAPEGVTPDFVSISPLQIELVVVFGSTFVIATLFLGLRFYTTLYLTKQIGWDAPLIVLSWLAALGFFVLMLIVLQQKAFPAGFGRHSYNVTMAQLNEYLRLLLGLAFTYIWPPTLAKLSLLFMYRRIDSKMGFPYCIHLAIVAVLAPTLVITYLFAGPCNPTSGDLQCLNNIVIAQATTNILTDVMLILMPLQMTMRLNMPKRQKVTLGCLLTFGSLYVQHSVPVSPPLPPTNLLPLHFQHYYSVVVFSIIRSAFIHYFTTDPDVTYTQAYVAVWSCLELNFGIICNCLAMLQPFLRAHMPRVARKLMGTSITKAAAEERELRRGRAGCMVERGDERWLGELRHAQRRCAQ</sequence>
<evidence type="ECO:0000256" key="4">
    <source>
        <dbReference type="ARBA" id="ARBA00023136"/>
    </source>
</evidence>
<feature type="transmembrane region" description="Helical" evidence="6">
    <location>
        <begin position="250"/>
        <end position="268"/>
    </location>
</feature>
<accession>A0A136IYL4</accession>
<dbReference type="EMBL" id="KQ964253">
    <property type="protein sequence ID" value="KXJ90080.1"/>
    <property type="molecule type" value="Genomic_DNA"/>
</dbReference>
<keyword evidence="9" id="KW-1185">Reference proteome</keyword>
<proteinExistence type="inferred from homology"/>
<evidence type="ECO:0000256" key="3">
    <source>
        <dbReference type="ARBA" id="ARBA00022989"/>
    </source>
</evidence>
<reference evidence="9" key="1">
    <citation type="submission" date="2016-02" db="EMBL/GenBank/DDBJ databases">
        <title>Draft genome sequence of Microdochium bolleyi, a fungal endophyte of beachgrass.</title>
        <authorList>
            <consortium name="DOE Joint Genome Institute"/>
            <person name="David A.S."/>
            <person name="May G."/>
            <person name="Haridas S."/>
            <person name="Lim J."/>
            <person name="Wang M."/>
            <person name="Labutti K."/>
            <person name="Lipzen A."/>
            <person name="Barry K."/>
            <person name="Grigoriev I.V."/>
        </authorList>
    </citation>
    <scope>NUCLEOTIDE SEQUENCE [LARGE SCALE GENOMIC DNA]</scope>
    <source>
        <strain evidence="9">J235TASD1</strain>
    </source>
</reference>
<organism evidence="8 9">
    <name type="scientific">Microdochium bolleyi</name>
    <dbReference type="NCBI Taxonomy" id="196109"/>
    <lineage>
        <taxon>Eukaryota</taxon>
        <taxon>Fungi</taxon>
        <taxon>Dikarya</taxon>
        <taxon>Ascomycota</taxon>
        <taxon>Pezizomycotina</taxon>
        <taxon>Sordariomycetes</taxon>
        <taxon>Xylariomycetidae</taxon>
        <taxon>Xylariales</taxon>
        <taxon>Microdochiaceae</taxon>
        <taxon>Microdochium</taxon>
    </lineage>
</organism>
<feature type="domain" description="Rhodopsin" evidence="7">
    <location>
        <begin position="45"/>
        <end position="305"/>
    </location>
</feature>
<feature type="transmembrane region" description="Helical" evidence="6">
    <location>
        <begin position="180"/>
        <end position="200"/>
    </location>
</feature>